<evidence type="ECO:0000256" key="4">
    <source>
        <dbReference type="ARBA" id="ARBA00023136"/>
    </source>
</evidence>
<proteinExistence type="predicted"/>
<dbReference type="EMBL" id="BDGG01000014">
    <property type="protein sequence ID" value="GAV06979.1"/>
    <property type="molecule type" value="Genomic_DNA"/>
</dbReference>
<feature type="domain" description="G-protein coupled receptors family 1 profile" evidence="7">
    <location>
        <begin position="1"/>
        <end position="115"/>
    </location>
</feature>
<feature type="transmembrane region" description="Helical" evidence="6">
    <location>
        <begin position="102"/>
        <end position="120"/>
    </location>
</feature>
<keyword evidence="2 6" id="KW-0812">Transmembrane</keyword>
<evidence type="ECO:0000259" key="7">
    <source>
        <dbReference type="PROSITE" id="PS50262"/>
    </source>
</evidence>
<keyword evidence="3 6" id="KW-1133">Transmembrane helix</keyword>
<dbReference type="Proteomes" id="UP000186922">
    <property type="component" value="Unassembled WGS sequence"/>
</dbReference>
<feature type="transmembrane region" description="Helical" evidence="6">
    <location>
        <begin position="58"/>
        <end position="82"/>
    </location>
</feature>
<evidence type="ECO:0000256" key="1">
    <source>
        <dbReference type="ARBA" id="ARBA00004370"/>
    </source>
</evidence>
<comment type="caution">
    <text evidence="8">The sequence shown here is derived from an EMBL/GenBank/DDBJ whole genome shotgun (WGS) entry which is preliminary data.</text>
</comment>
<evidence type="ECO:0000256" key="2">
    <source>
        <dbReference type="ARBA" id="ARBA00022692"/>
    </source>
</evidence>
<protein>
    <recommendedName>
        <fullName evidence="7">G-protein coupled receptors family 1 profile domain-containing protein</fullName>
    </recommendedName>
</protein>
<dbReference type="SUPFAM" id="SSF81321">
    <property type="entry name" value="Family A G protein-coupled receptor-like"/>
    <property type="match status" value="1"/>
</dbReference>
<dbReference type="CDD" id="cd00637">
    <property type="entry name" value="7tm_classA_rhodopsin-like"/>
    <property type="match status" value="1"/>
</dbReference>
<accession>A0A1D1W7B7</accession>
<feature type="region of interest" description="Disordered" evidence="5">
    <location>
        <begin position="137"/>
        <end position="167"/>
    </location>
</feature>
<comment type="subcellular location">
    <subcellularLocation>
        <location evidence="1">Membrane</location>
    </subcellularLocation>
</comment>
<reference evidence="8 9" key="1">
    <citation type="journal article" date="2016" name="Nat. Commun.">
        <title>Extremotolerant tardigrade genome and improved radiotolerance of human cultured cells by tardigrade-unique protein.</title>
        <authorList>
            <person name="Hashimoto T."/>
            <person name="Horikawa D.D."/>
            <person name="Saito Y."/>
            <person name="Kuwahara H."/>
            <person name="Kozuka-Hata H."/>
            <person name="Shin-I T."/>
            <person name="Minakuchi Y."/>
            <person name="Ohishi K."/>
            <person name="Motoyama A."/>
            <person name="Aizu T."/>
            <person name="Enomoto A."/>
            <person name="Kondo K."/>
            <person name="Tanaka S."/>
            <person name="Hara Y."/>
            <person name="Koshikawa S."/>
            <person name="Sagara H."/>
            <person name="Miura T."/>
            <person name="Yokobori S."/>
            <person name="Miyagawa K."/>
            <person name="Suzuki Y."/>
            <person name="Kubo T."/>
            <person name="Oyama M."/>
            <person name="Kohara Y."/>
            <person name="Fujiyama A."/>
            <person name="Arakawa K."/>
            <person name="Katayama T."/>
            <person name="Toyoda A."/>
            <person name="Kunieda T."/>
        </authorList>
    </citation>
    <scope>NUCLEOTIDE SEQUENCE [LARGE SCALE GENOMIC DNA]</scope>
    <source>
        <strain evidence="8 9">YOKOZUNA-1</strain>
    </source>
</reference>
<organism evidence="8 9">
    <name type="scientific">Ramazzottius varieornatus</name>
    <name type="common">Water bear</name>
    <name type="synonym">Tardigrade</name>
    <dbReference type="NCBI Taxonomy" id="947166"/>
    <lineage>
        <taxon>Eukaryota</taxon>
        <taxon>Metazoa</taxon>
        <taxon>Ecdysozoa</taxon>
        <taxon>Tardigrada</taxon>
        <taxon>Eutardigrada</taxon>
        <taxon>Parachela</taxon>
        <taxon>Hypsibioidea</taxon>
        <taxon>Ramazzottiidae</taxon>
        <taxon>Ramazzottius</taxon>
    </lineage>
</organism>
<gene>
    <name evidence="8" type="primary">RvY_16881</name>
    <name evidence="8" type="synonym">RvY_16881.3</name>
    <name evidence="8" type="ORF">RvY_16881-3</name>
</gene>
<evidence type="ECO:0000313" key="9">
    <source>
        <dbReference type="Proteomes" id="UP000186922"/>
    </source>
</evidence>
<name>A0A1D1W7B7_RAMVA</name>
<dbReference type="InterPro" id="IPR017452">
    <property type="entry name" value="GPCR_Rhodpsn_7TM"/>
</dbReference>
<evidence type="ECO:0000256" key="6">
    <source>
        <dbReference type="SAM" id="Phobius"/>
    </source>
</evidence>
<evidence type="ECO:0000256" key="3">
    <source>
        <dbReference type="ARBA" id="ARBA00022989"/>
    </source>
</evidence>
<keyword evidence="4 6" id="KW-0472">Membrane</keyword>
<evidence type="ECO:0000313" key="8">
    <source>
        <dbReference type="EMBL" id="GAV06979.1"/>
    </source>
</evidence>
<evidence type="ECO:0000256" key="5">
    <source>
        <dbReference type="SAM" id="MobiDB-lite"/>
    </source>
</evidence>
<dbReference type="AlphaFoldDB" id="A0A1D1W7B7"/>
<feature type="region of interest" description="Disordered" evidence="5">
    <location>
        <begin position="1"/>
        <end position="26"/>
    </location>
</feature>
<dbReference type="PROSITE" id="PS50262">
    <property type="entry name" value="G_PROTEIN_RECEP_F1_2"/>
    <property type="match status" value="1"/>
</dbReference>
<sequence length="188" mass="21362">MVLDGHHPENSLAYSRSAEPTHTRGNRLDSETFDAQSILGVECAYCLSELQRRDQRRIAAIIGLFIAAWTPINIFILTTHFFPDSKVVSLEAQDMVNLSLTWLGFLSTCWNPFIIHPMLVERAQMYDTCKPKKEHCDRKSSTLSRRSKHRSTTDCSSKRNNEPGNLIGARTMYGMRLTDSLDSLKVNV</sequence>
<dbReference type="GO" id="GO:0016020">
    <property type="term" value="C:membrane"/>
    <property type="evidence" value="ECO:0007669"/>
    <property type="project" value="UniProtKB-SubCell"/>
</dbReference>
<dbReference type="Gene3D" id="1.20.1070.10">
    <property type="entry name" value="Rhodopsin 7-helix transmembrane proteins"/>
    <property type="match status" value="1"/>
</dbReference>
<keyword evidence="9" id="KW-1185">Reference proteome</keyword>